<accession>A0A931BDT6</accession>
<feature type="signal peptide" evidence="1">
    <location>
        <begin position="1"/>
        <end position="20"/>
    </location>
</feature>
<name>A0A931BDT6_9BACT</name>
<dbReference type="RefSeq" id="WP_196284811.1">
    <property type="nucleotide sequence ID" value="NZ_JADQDP010000001.1"/>
</dbReference>
<protein>
    <recommendedName>
        <fullName evidence="4">Lipoprotein</fullName>
    </recommendedName>
</protein>
<evidence type="ECO:0000256" key="1">
    <source>
        <dbReference type="SAM" id="SignalP"/>
    </source>
</evidence>
<proteinExistence type="predicted"/>
<feature type="chain" id="PRO_5037872758" description="Lipoprotein" evidence="1">
    <location>
        <begin position="21"/>
        <end position="152"/>
    </location>
</feature>
<evidence type="ECO:0008006" key="4">
    <source>
        <dbReference type="Google" id="ProtNLM"/>
    </source>
</evidence>
<dbReference type="PROSITE" id="PS51257">
    <property type="entry name" value="PROKAR_LIPOPROTEIN"/>
    <property type="match status" value="1"/>
</dbReference>
<organism evidence="2 3">
    <name type="scientific">Hymenobacter properus</name>
    <dbReference type="NCBI Taxonomy" id="2791026"/>
    <lineage>
        <taxon>Bacteria</taxon>
        <taxon>Pseudomonadati</taxon>
        <taxon>Bacteroidota</taxon>
        <taxon>Cytophagia</taxon>
        <taxon>Cytophagales</taxon>
        <taxon>Hymenobacteraceae</taxon>
        <taxon>Hymenobacter</taxon>
    </lineage>
</organism>
<sequence>MKALYATGFLLFPLLMGCQADTSEAPKPAEPTPRVYVHFQLTGAKDAFITYKVQTHPLQNRDSVAGSTWYSVIKDNWDTMRPVQLRPREFFEASINFPTCGGVRQVFPVGAKILGEMIVDGEVRQRTEFTANPTAVNPPEWIRFSLSYNDLH</sequence>
<evidence type="ECO:0000313" key="3">
    <source>
        <dbReference type="Proteomes" id="UP000645610"/>
    </source>
</evidence>
<dbReference type="Proteomes" id="UP000645610">
    <property type="component" value="Unassembled WGS sequence"/>
</dbReference>
<comment type="caution">
    <text evidence="2">The sequence shown here is derived from an EMBL/GenBank/DDBJ whole genome shotgun (WGS) entry which is preliminary data.</text>
</comment>
<dbReference type="EMBL" id="JADQDP010000001">
    <property type="protein sequence ID" value="MBF9140462.1"/>
    <property type="molecule type" value="Genomic_DNA"/>
</dbReference>
<reference evidence="2 3" key="1">
    <citation type="submission" date="2020-11" db="EMBL/GenBank/DDBJ databases">
        <authorList>
            <person name="Kim M.K."/>
        </authorList>
    </citation>
    <scope>NUCLEOTIDE SEQUENCE [LARGE SCALE GENOMIC DNA]</scope>
    <source>
        <strain evidence="2 3">BT439</strain>
    </source>
</reference>
<dbReference type="AlphaFoldDB" id="A0A931BDT6"/>
<keyword evidence="1" id="KW-0732">Signal</keyword>
<keyword evidence="3" id="KW-1185">Reference proteome</keyword>
<evidence type="ECO:0000313" key="2">
    <source>
        <dbReference type="EMBL" id="MBF9140462.1"/>
    </source>
</evidence>
<gene>
    <name evidence="2" type="ORF">I2I01_02380</name>
</gene>